<protein>
    <recommendedName>
        <fullName evidence="5">Guanylate cyclase domain-containing protein</fullName>
    </recommendedName>
</protein>
<evidence type="ECO:0000256" key="2">
    <source>
        <dbReference type="ARBA" id="ARBA00022840"/>
    </source>
</evidence>
<evidence type="ECO:0000313" key="7">
    <source>
        <dbReference type="Proteomes" id="UP000678499"/>
    </source>
</evidence>
<evidence type="ECO:0000259" key="5">
    <source>
        <dbReference type="PROSITE" id="PS50125"/>
    </source>
</evidence>
<organism evidence="6">
    <name type="scientific">Notodromas monacha</name>
    <dbReference type="NCBI Taxonomy" id="399045"/>
    <lineage>
        <taxon>Eukaryota</taxon>
        <taxon>Metazoa</taxon>
        <taxon>Ecdysozoa</taxon>
        <taxon>Arthropoda</taxon>
        <taxon>Crustacea</taxon>
        <taxon>Oligostraca</taxon>
        <taxon>Ostracoda</taxon>
        <taxon>Podocopa</taxon>
        <taxon>Podocopida</taxon>
        <taxon>Cypridocopina</taxon>
        <taxon>Cypridoidea</taxon>
        <taxon>Cyprididae</taxon>
        <taxon>Notodromas</taxon>
    </lineage>
</organism>
<dbReference type="GO" id="GO:0004016">
    <property type="term" value="F:adenylate cyclase activity"/>
    <property type="evidence" value="ECO:0007669"/>
    <property type="project" value="TreeGrafter"/>
</dbReference>
<dbReference type="OrthoDB" id="194468at2759"/>
<dbReference type="GO" id="GO:0005737">
    <property type="term" value="C:cytoplasm"/>
    <property type="evidence" value="ECO:0007669"/>
    <property type="project" value="TreeGrafter"/>
</dbReference>
<keyword evidence="7" id="KW-1185">Reference proteome</keyword>
<keyword evidence="3" id="KW-0456">Lyase</keyword>
<name>A0A7R9BT35_9CRUS</name>
<dbReference type="GO" id="GO:0035556">
    <property type="term" value="P:intracellular signal transduction"/>
    <property type="evidence" value="ECO:0007669"/>
    <property type="project" value="InterPro"/>
</dbReference>
<evidence type="ECO:0000313" key="6">
    <source>
        <dbReference type="EMBL" id="CAD7281094.1"/>
    </source>
</evidence>
<sequence length="1767" mass="200838">MISIPHPKVLGMKDDESDPSGKSSGVRDVVMNTVYSEEREKVLRMYVAPQILKQIDTGLSASMMSEIRQVQTVFISIKLEELSEDNYDHLLGHAYEVIVEQMDAFDGLLNKFSTFDKGFSFLCMFGVWGYSRSQIALRSLRAARKVHTLLNHVYRVDAVSLGVTSGLVYCGIVGHRYRQEYTVIGHKVNLAARIMSSYPGIISCDEETLNESGLSINAFRPLPPKEMKGIKTGSIKVYQFVLNEDTGPLKSRIQATRDEVQPIQSFLYPPLNQNAIFISVEQAIHECSRIAGEVSHIQGHLKVSRPRVHIFEGPSGSGRTRLVDAVLRDARRIGCRAVGVSSHHGQKRAPTYKVLVALFIELMGLTDEMPLEKKHKKILQMYMSGREATAMRAQAIEGEHNPYGEKGVTDELWLLNDLFKVKFPTHMAPWANDEQKHRNVMIKIFIKLLVGRLLAPLLLLLTMPPSGELCAAGMDVVVSFPAQSSHLRRFVARPSGSGRTRLVDAVLRDARRIGCRAVGVSSHHGQKRAPTYKVLVALFIELMGLTDEMPLESFYEKMAETQVSRQNMFLYTKTSVDPHNLDTKILKWAILKQDVHLEQFKELGTMREVMLTGFDHLSATEQNYLKFAAILGHVFSLELLSLILKIDPNTFRKIEIMCVSVSNDRGDDNDECYGGSPLNTRRPYLHQPSSTTVRHLIGGLPPELLATLACQFLEVRAVSEDLEELLINISGGNCKVCKKIIVQLARSNKIYLIPHSENTKEIEAYRPRFGTTQYLVPYSFYEKMAETQVSRQNMFLYTKTSVDPHNLDTKILKWAILKQDVHLEQFKELGTMREVMLTGFDHLSATEQNYLKFAAILGHVFSLELLSLILKIDPNTFRKISKALIAFGYLECPRMVSLDDQASMAKIATMVSTAPASLGERPDRRMRNSALTGARLLCKCFLEADGDVQLIYCQSLKFSSPLQRKTIYNLLTEQQKKRMHRKVTKLLLEFPRRCRHCTGGTYVTVQYEEKLNYFQLSGTSTSFRDLYFPFLNRDVQAPLRDWRSEIALREEAAQERLRDGRWIPPDPKVVHSVKSKLISEDPNSNETPKKSKENLAENLVKSVWHMPKNHLKQYFDPKTTRDSGSDIDTERTRELKAMLPLAKMLENWGTKYAEYVESRNLEPAGNYLKRFLNLKAVNASLKKRLHTNGMVCECPLVVMSIMTDLYRHLKITGKLIMALMALVNVGLAATVTGAYDEAEEIAEKVRAIVGKTMSNALKLAKSSTAFQVLRARSLRLDATLYRLSGAKTKARFLLKLALEILDHPMPTSFSEESFQELLETQVIQKPPTSGKPNASEAERNKWWLLDEACSALRELLATRALTIDTGDTTMGDISEQHKQEMKARFICALLLAQAAETSSTTLDHVLFSNSALLDFVEPSRDSSILTVIEKTESKCLAFPHVHFFCAEEILLVNKILFSLLRNLQEGGDCLLANTTSYYVFKIMPPIYFPDQAALLRSSIRCLTSSYELKRMFDEVFQYKSLTAGLPLISPNRITYYLFCLSALLEMALCWKWLLRSSIRCLTSSYELKRMFDEVFQYKSLTAGLPLISPNRITYYLFCLSALLEMGLCWEPIPYFLSKVQDYLKDPGTFGNSFLHYLCLSAICLWHKRNKKHRLASLYYKAAKRRLRLARLIFTHTISDYYTFLIEVDLITLSEHLENRDWHNYEICRGRVEDGMQKLGLFWSTMPTTNCKLLLLKAYLSQITDNKSESATFLKEAKEVALKLGQRL</sequence>
<evidence type="ECO:0000256" key="4">
    <source>
        <dbReference type="SAM" id="MobiDB-lite"/>
    </source>
</evidence>
<dbReference type="EMBL" id="CAJPEX010002614">
    <property type="protein sequence ID" value="CAG0921246.1"/>
    <property type="molecule type" value="Genomic_DNA"/>
</dbReference>
<dbReference type="PANTHER" id="PTHR16305">
    <property type="entry name" value="TESTICULAR SOLUBLE ADENYLYL CYCLASE"/>
    <property type="match status" value="1"/>
</dbReference>
<dbReference type="Gene3D" id="3.30.70.1230">
    <property type="entry name" value="Nucleotide cyclase"/>
    <property type="match status" value="1"/>
</dbReference>
<proteinExistence type="predicted"/>
<accession>A0A7R9BT35</accession>
<dbReference type="Proteomes" id="UP000678499">
    <property type="component" value="Unassembled WGS sequence"/>
</dbReference>
<dbReference type="EMBL" id="OA884651">
    <property type="protein sequence ID" value="CAD7281094.1"/>
    <property type="molecule type" value="Genomic_DNA"/>
</dbReference>
<dbReference type="GO" id="GO:0005524">
    <property type="term" value="F:ATP binding"/>
    <property type="evidence" value="ECO:0007669"/>
    <property type="project" value="UniProtKB-KW"/>
</dbReference>
<reference evidence="6" key="1">
    <citation type="submission" date="2020-11" db="EMBL/GenBank/DDBJ databases">
        <authorList>
            <person name="Tran Van P."/>
        </authorList>
    </citation>
    <scope>NUCLEOTIDE SEQUENCE</scope>
</reference>
<dbReference type="CDD" id="cd07302">
    <property type="entry name" value="CHD"/>
    <property type="match status" value="1"/>
</dbReference>
<dbReference type="FunFam" id="3.30.70.1230:FF:000017">
    <property type="entry name" value="Adenylate cyclase type 10"/>
    <property type="match status" value="1"/>
</dbReference>
<evidence type="ECO:0000256" key="1">
    <source>
        <dbReference type="ARBA" id="ARBA00022741"/>
    </source>
</evidence>
<keyword evidence="2" id="KW-0067">ATP-binding</keyword>
<dbReference type="PANTHER" id="PTHR16305:SF28">
    <property type="entry name" value="GUANYLATE CYCLASE DOMAIN-CONTAINING PROTEIN"/>
    <property type="match status" value="1"/>
</dbReference>
<dbReference type="GO" id="GO:0009190">
    <property type="term" value="P:cyclic nucleotide biosynthetic process"/>
    <property type="evidence" value="ECO:0007669"/>
    <property type="project" value="InterPro"/>
</dbReference>
<gene>
    <name evidence="6" type="ORF">NMOB1V02_LOCUS8747</name>
</gene>
<dbReference type="PROSITE" id="PS50125">
    <property type="entry name" value="GUANYLATE_CYCLASE_2"/>
    <property type="match status" value="1"/>
</dbReference>
<dbReference type="InterPro" id="IPR029787">
    <property type="entry name" value="Nucleotide_cyclase"/>
</dbReference>
<keyword evidence="1" id="KW-0547">Nucleotide-binding</keyword>
<feature type="region of interest" description="Disordered" evidence="4">
    <location>
        <begin position="1"/>
        <end position="26"/>
    </location>
</feature>
<evidence type="ECO:0000256" key="3">
    <source>
        <dbReference type="ARBA" id="ARBA00023239"/>
    </source>
</evidence>
<dbReference type="SUPFAM" id="SSF55073">
    <property type="entry name" value="Nucleotide cyclase"/>
    <property type="match status" value="1"/>
</dbReference>
<feature type="non-terminal residue" evidence="6">
    <location>
        <position position="1"/>
    </location>
</feature>
<dbReference type="InterPro" id="IPR001054">
    <property type="entry name" value="A/G_cyclase"/>
</dbReference>
<feature type="domain" description="Guanylate cyclase" evidence="5">
    <location>
        <begin position="159"/>
        <end position="195"/>
    </location>
</feature>